<organism evidence="2 3">
    <name type="scientific">Clathrus columnatus</name>
    <dbReference type="NCBI Taxonomy" id="1419009"/>
    <lineage>
        <taxon>Eukaryota</taxon>
        <taxon>Fungi</taxon>
        <taxon>Dikarya</taxon>
        <taxon>Basidiomycota</taxon>
        <taxon>Agaricomycotina</taxon>
        <taxon>Agaricomycetes</taxon>
        <taxon>Phallomycetidae</taxon>
        <taxon>Phallales</taxon>
        <taxon>Clathraceae</taxon>
        <taxon>Clathrus</taxon>
    </lineage>
</organism>
<dbReference type="AlphaFoldDB" id="A0AAV5AJ85"/>
<protein>
    <submittedName>
        <fullName evidence="2">Uncharacterized protein</fullName>
    </submittedName>
</protein>
<evidence type="ECO:0000256" key="1">
    <source>
        <dbReference type="SAM" id="MobiDB-lite"/>
    </source>
</evidence>
<name>A0AAV5AJ85_9AGAM</name>
<dbReference type="EMBL" id="BPWL01000010">
    <property type="protein sequence ID" value="GJJ14701.1"/>
    <property type="molecule type" value="Genomic_DNA"/>
</dbReference>
<keyword evidence="3" id="KW-1185">Reference proteome</keyword>
<feature type="region of interest" description="Disordered" evidence="1">
    <location>
        <begin position="101"/>
        <end position="124"/>
    </location>
</feature>
<evidence type="ECO:0000313" key="3">
    <source>
        <dbReference type="Proteomes" id="UP001050691"/>
    </source>
</evidence>
<evidence type="ECO:0000313" key="2">
    <source>
        <dbReference type="EMBL" id="GJJ14701.1"/>
    </source>
</evidence>
<sequence length="124" mass="13892">MTRFFALKAIEKTIKTLGLDDQIDASVFLSELEQQMMKLGNLVPPPPPAGIYPACGSIAFARLYIDFNDMPKGKVRRVTASPEDIARRRRLRQLFAEGLKDSLRDGASKPKLPPYPSNYEHTSV</sequence>
<reference evidence="2" key="1">
    <citation type="submission" date="2021-10" db="EMBL/GenBank/DDBJ databases">
        <title>De novo Genome Assembly of Clathrus columnatus (Basidiomycota, Fungi) Using Illumina and Nanopore Sequence Data.</title>
        <authorList>
            <person name="Ogiso-Tanaka E."/>
            <person name="Itagaki H."/>
            <person name="Hosoya T."/>
            <person name="Hosaka K."/>
        </authorList>
    </citation>
    <scope>NUCLEOTIDE SEQUENCE</scope>
    <source>
        <strain evidence="2">MO-923</strain>
    </source>
</reference>
<accession>A0AAV5AJ85</accession>
<gene>
    <name evidence="2" type="ORF">Clacol_008968</name>
</gene>
<dbReference type="Proteomes" id="UP001050691">
    <property type="component" value="Unassembled WGS sequence"/>
</dbReference>
<proteinExistence type="predicted"/>
<comment type="caution">
    <text evidence="2">The sequence shown here is derived from an EMBL/GenBank/DDBJ whole genome shotgun (WGS) entry which is preliminary data.</text>
</comment>